<dbReference type="EMBL" id="MU157854">
    <property type="protein sequence ID" value="KAF9528297.1"/>
    <property type="molecule type" value="Genomic_DNA"/>
</dbReference>
<protein>
    <submittedName>
        <fullName evidence="1">Uncharacterized protein</fullName>
    </submittedName>
</protein>
<comment type="caution">
    <text evidence="1">The sequence shown here is derived from an EMBL/GenBank/DDBJ whole genome shotgun (WGS) entry which is preliminary data.</text>
</comment>
<proteinExistence type="predicted"/>
<reference evidence="1" key="1">
    <citation type="submission" date="2020-11" db="EMBL/GenBank/DDBJ databases">
        <authorList>
            <consortium name="DOE Joint Genome Institute"/>
            <person name="Ahrendt S."/>
            <person name="Riley R."/>
            <person name="Andreopoulos W."/>
            <person name="Labutti K."/>
            <person name="Pangilinan J."/>
            <person name="Ruiz-Duenas F.J."/>
            <person name="Barrasa J.M."/>
            <person name="Sanchez-Garcia M."/>
            <person name="Camarero S."/>
            <person name="Miyauchi S."/>
            <person name="Serrano A."/>
            <person name="Linde D."/>
            <person name="Babiker R."/>
            <person name="Drula E."/>
            <person name="Ayuso-Fernandez I."/>
            <person name="Pacheco R."/>
            <person name="Padilla G."/>
            <person name="Ferreira P."/>
            <person name="Barriuso J."/>
            <person name="Kellner H."/>
            <person name="Castanera R."/>
            <person name="Alfaro M."/>
            <person name="Ramirez L."/>
            <person name="Pisabarro A.G."/>
            <person name="Kuo A."/>
            <person name="Tritt A."/>
            <person name="Lipzen A."/>
            <person name="He G."/>
            <person name="Yan M."/>
            <person name="Ng V."/>
            <person name="Cullen D."/>
            <person name="Martin F."/>
            <person name="Rosso M.-N."/>
            <person name="Henrissat B."/>
            <person name="Hibbett D."/>
            <person name="Martinez A.T."/>
            <person name="Grigoriev I.V."/>
        </authorList>
    </citation>
    <scope>NUCLEOTIDE SEQUENCE</scope>
    <source>
        <strain evidence="1">CBS 506.95</strain>
    </source>
</reference>
<keyword evidence="2" id="KW-1185">Reference proteome</keyword>
<gene>
    <name evidence="1" type="ORF">CPB83DRAFT_854801</name>
</gene>
<evidence type="ECO:0000313" key="2">
    <source>
        <dbReference type="Proteomes" id="UP000807306"/>
    </source>
</evidence>
<dbReference type="OrthoDB" id="2739946at2759"/>
<sequence>MAYRLSKQKLSRRQVVDFNKHIHALAHKQGTTALQAAWDNYDSAFRPAYQCPCCVRSTKDDKRVHGDTFVRHVEVDEGKIELRDEDVYDFKIDFLPFEPSRRKTDMTVSLFDIAKPAKRRG</sequence>
<name>A0A9P6EG65_9AGAR</name>
<dbReference type="Proteomes" id="UP000807306">
    <property type="component" value="Unassembled WGS sequence"/>
</dbReference>
<accession>A0A9P6EG65</accession>
<dbReference type="AlphaFoldDB" id="A0A9P6EG65"/>
<evidence type="ECO:0000313" key="1">
    <source>
        <dbReference type="EMBL" id="KAF9528297.1"/>
    </source>
</evidence>
<organism evidence="1 2">
    <name type="scientific">Crepidotus variabilis</name>
    <dbReference type="NCBI Taxonomy" id="179855"/>
    <lineage>
        <taxon>Eukaryota</taxon>
        <taxon>Fungi</taxon>
        <taxon>Dikarya</taxon>
        <taxon>Basidiomycota</taxon>
        <taxon>Agaricomycotina</taxon>
        <taxon>Agaricomycetes</taxon>
        <taxon>Agaricomycetidae</taxon>
        <taxon>Agaricales</taxon>
        <taxon>Agaricineae</taxon>
        <taxon>Crepidotaceae</taxon>
        <taxon>Crepidotus</taxon>
    </lineage>
</organism>